<reference evidence="3 4" key="1">
    <citation type="journal article" date="2007" name="Appl. Environ. Microbiol.">
        <title>Genome sequence of the cellulolytic gliding bacterium Cytophaga hutchinsonii.</title>
        <authorList>
            <person name="Xie G."/>
            <person name="Bruce D.C."/>
            <person name="Challacombe J.F."/>
            <person name="Chertkov O."/>
            <person name="Detter J.C."/>
            <person name="Gilna P."/>
            <person name="Han C.S."/>
            <person name="Lucas S."/>
            <person name="Misra M."/>
            <person name="Myers G.L."/>
            <person name="Richardson P."/>
            <person name="Tapia R."/>
            <person name="Thayer N."/>
            <person name="Thompson L.S."/>
            <person name="Brettin T.S."/>
            <person name="Henrissat B."/>
            <person name="Wilson D.B."/>
            <person name="McBride M.J."/>
        </authorList>
    </citation>
    <scope>NUCLEOTIDE SEQUENCE [LARGE SCALE GENOMIC DNA]</scope>
    <source>
        <strain evidence="4">ATCC 33406 / DSM 1761 / CIP 103989 / NBRC 15051 / NCIMB 9469 / D465</strain>
    </source>
</reference>
<dbReference type="PANTHER" id="PTHR45947:SF3">
    <property type="entry name" value="SULFOQUINOVOSYL TRANSFERASE SQD2"/>
    <property type="match status" value="1"/>
</dbReference>
<dbReference type="InterPro" id="IPR050194">
    <property type="entry name" value="Glycosyltransferase_grp1"/>
</dbReference>
<protein>
    <submittedName>
        <fullName evidence="3">A-glycosyltransferase-related protein, glycosyltransferase family 4 protein</fullName>
    </submittedName>
</protein>
<dbReference type="OrthoDB" id="9811902at2"/>
<dbReference type="Pfam" id="PF00534">
    <property type="entry name" value="Glycos_transf_1"/>
    <property type="match status" value="1"/>
</dbReference>
<accession>A0A6N4SXG0</accession>
<sequence length="390" mass="44348">MKILYFHQYFNTPAEGGPLRSWHIAKAMADAGHNVVLITAHNYPAAVTKIIDGITIHYLPVVYDNSFGFLRRSFSFLTFILGALKISRKEMDVDLCYATSTPLTVGFIAYWIKRKRSVPYVFEARDLWPAAPIEMGVIKNSIIKKLLFRFEKLIYDHAEKIIALSPGIKEGVARVSPHKKILVVPNMSDCDYFKPESKTPALEVHFGVKDKFVVSYYGAAGKANRLEYLVAVIKHCTDTNHSNLFFLIQAKGSELEKIKEQLKNYRNVLFISYGNKESLRQLLYVSDGVYVSFDSKPVLQTTSPNKFFDALAAGKLTIVNTEGWIKELIEKKAIGFYADPLQPQEFVEKILPFINNKTRLLAAQSKARRVAENYFSKELLVNQLLTFLEL</sequence>
<evidence type="ECO:0000259" key="1">
    <source>
        <dbReference type="Pfam" id="PF00534"/>
    </source>
</evidence>
<feature type="domain" description="Glycosyl transferase family 1" evidence="1">
    <location>
        <begin position="209"/>
        <end position="367"/>
    </location>
</feature>
<feature type="domain" description="Glycosyltransferase subfamily 4-like N-terminal" evidence="2">
    <location>
        <begin position="20"/>
        <end position="186"/>
    </location>
</feature>
<dbReference type="SUPFAM" id="SSF53756">
    <property type="entry name" value="UDP-Glycosyltransferase/glycogen phosphorylase"/>
    <property type="match status" value="1"/>
</dbReference>
<dbReference type="Gene3D" id="3.40.50.2000">
    <property type="entry name" value="Glycogen Phosphorylase B"/>
    <property type="match status" value="2"/>
</dbReference>
<dbReference type="InterPro" id="IPR001296">
    <property type="entry name" value="Glyco_trans_1"/>
</dbReference>
<name>A0A6N4SXG0_CYTH3</name>
<dbReference type="EMBL" id="CP000383">
    <property type="protein sequence ID" value="ABG60925.1"/>
    <property type="molecule type" value="Genomic_DNA"/>
</dbReference>
<dbReference type="AlphaFoldDB" id="A0A6N4SXG0"/>
<proteinExistence type="predicted"/>
<dbReference type="CDD" id="cd03794">
    <property type="entry name" value="GT4_WbuB-like"/>
    <property type="match status" value="1"/>
</dbReference>
<gene>
    <name evidence="3" type="ordered locus">CHU_3692</name>
</gene>
<evidence type="ECO:0000313" key="3">
    <source>
        <dbReference type="EMBL" id="ABG60925.1"/>
    </source>
</evidence>
<evidence type="ECO:0000313" key="4">
    <source>
        <dbReference type="Proteomes" id="UP000001822"/>
    </source>
</evidence>
<dbReference type="KEGG" id="chu:CHU_3692"/>
<dbReference type="GO" id="GO:0016758">
    <property type="term" value="F:hexosyltransferase activity"/>
    <property type="evidence" value="ECO:0007669"/>
    <property type="project" value="TreeGrafter"/>
</dbReference>
<dbReference type="PANTHER" id="PTHR45947">
    <property type="entry name" value="SULFOQUINOVOSYL TRANSFERASE SQD2"/>
    <property type="match status" value="1"/>
</dbReference>
<dbReference type="InterPro" id="IPR028098">
    <property type="entry name" value="Glyco_trans_4-like_N"/>
</dbReference>
<dbReference type="Pfam" id="PF13579">
    <property type="entry name" value="Glyco_trans_4_4"/>
    <property type="match status" value="1"/>
</dbReference>
<evidence type="ECO:0000259" key="2">
    <source>
        <dbReference type="Pfam" id="PF13579"/>
    </source>
</evidence>
<keyword evidence="4" id="KW-1185">Reference proteome</keyword>
<organism evidence="3 4">
    <name type="scientific">Cytophaga hutchinsonii (strain ATCC 33406 / DSM 1761 / CIP 103989 / NBRC 15051 / NCIMB 9469 / D465)</name>
    <dbReference type="NCBI Taxonomy" id="269798"/>
    <lineage>
        <taxon>Bacteria</taxon>
        <taxon>Pseudomonadati</taxon>
        <taxon>Bacteroidota</taxon>
        <taxon>Cytophagia</taxon>
        <taxon>Cytophagales</taxon>
        <taxon>Cytophagaceae</taxon>
        <taxon>Cytophaga</taxon>
    </lineage>
</organism>
<dbReference type="Proteomes" id="UP000001822">
    <property type="component" value="Chromosome"/>
</dbReference>
<dbReference type="RefSeq" id="WP_011587030.1">
    <property type="nucleotide sequence ID" value="NC_008255.1"/>
</dbReference>